<dbReference type="InterPro" id="IPR050809">
    <property type="entry name" value="UgpAE/MalFG_permease"/>
</dbReference>
<dbReference type="CDD" id="cd06261">
    <property type="entry name" value="TM_PBP2"/>
    <property type="match status" value="1"/>
</dbReference>
<accession>A0A8J3QPE5</accession>
<evidence type="ECO:0000256" key="8">
    <source>
        <dbReference type="SAM" id="Phobius"/>
    </source>
</evidence>
<dbReference type="PANTHER" id="PTHR43227:SF8">
    <property type="entry name" value="DIACETYLCHITOBIOSE UPTAKE SYSTEM PERMEASE PROTEIN DASB"/>
    <property type="match status" value="1"/>
</dbReference>
<feature type="domain" description="ABC transmembrane type-1" evidence="9">
    <location>
        <begin position="504"/>
        <end position="693"/>
    </location>
</feature>
<feature type="transmembrane region" description="Helical" evidence="8">
    <location>
        <begin position="445"/>
        <end position="467"/>
    </location>
</feature>
<evidence type="ECO:0000313" key="10">
    <source>
        <dbReference type="EMBL" id="GIH14116.1"/>
    </source>
</evidence>
<evidence type="ECO:0000256" key="5">
    <source>
        <dbReference type="ARBA" id="ARBA00022989"/>
    </source>
</evidence>
<sequence>MTDGKRPESQVRAGAVPLPSGPPPGERVDGERAGSERAGGERLDGERLDGERLARGTRDPLLGELVLLDDVGPVRRGRAYPAAGAATVLLVPAGVLLAALVLWPVVRTLQASVIDPDTHAFVGLANFELPWPVIGRTVLWALVVPAVVTALGYLLASASRRTYEGRLVRLILLPPIAVPLVVTAVVFRLMYDPDRGRGTATALAAALFGKAPSFLGPTLITVSLMSAFVWAWVGLAVVVFRAALDAIPANLADSVRAYGGTRLDVFRDARWKPLLRRTVAVVFALVALATARTFDLILVLAPGSVRDAASVLAVRVWQTSGGTTSGRGAAVGVLWLAIVALGMVLASLGVRQAWPPPTIPPPRRRRKTKGAAPVPRPGEPRGSEPVGGQPGGGEPAGNGTGGTTESGDGTESGDADGDGTDGDETDEDEGSPAERRSRAGRAVRAIGRAVPSVAAVLWAFPLLVLVATSLHSPEDAATAGWWRAPLRLASYQQIFDDSTLSRSLLFTAALALVVTVVVVGLALLAAYPLAWLAGPAAQTAGMVLLAASVVPVQVIAGPVNEVLATVRLSGSSQGLALVHIALGLPFTILVLRNALADVPAATLRRVRLTGQREWDAVWRMATSIRPAVVAVCVLEFVQVWNDFAVGLLFSGPDGTPLGLLVYGQAREFVTASGPLAAISTLVSVVPVLLVVLARRQVVAGLVSGALR</sequence>
<organism evidence="10 11">
    <name type="scientific">Rugosimonospora africana</name>
    <dbReference type="NCBI Taxonomy" id="556532"/>
    <lineage>
        <taxon>Bacteria</taxon>
        <taxon>Bacillati</taxon>
        <taxon>Actinomycetota</taxon>
        <taxon>Actinomycetes</taxon>
        <taxon>Micromonosporales</taxon>
        <taxon>Micromonosporaceae</taxon>
        <taxon>Rugosimonospora</taxon>
    </lineage>
</organism>
<keyword evidence="4 8" id="KW-0812">Transmembrane</keyword>
<keyword evidence="3" id="KW-1003">Cell membrane</keyword>
<feature type="transmembrane region" description="Helical" evidence="8">
    <location>
        <begin position="85"/>
        <end position="106"/>
    </location>
</feature>
<dbReference type="EMBL" id="BONZ01000021">
    <property type="protein sequence ID" value="GIH14116.1"/>
    <property type="molecule type" value="Genomic_DNA"/>
</dbReference>
<dbReference type="AlphaFoldDB" id="A0A8J3QPE5"/>
<evidence type="ECO:0000256" key="4">
    <source>
        <dbReference type="ARBA" id="ARBA00022692"/>
    </source>
</evidence>
<feature type="transmembrane region" description="Helical" evidence="8">
    <location>
        <begin position="279"/>
        <end position="301"/>
    </location>
</feature>
<comment type="subcellular location">
    <subcellularLocation>
        <location evidence="1">Cell membrane</location>
        <topology evidence="1">Multi-pass membrane protein</topology>
    </subcellularLocation>
</comment>
<dbReference type="Proteomes" id="UP000642748">
    <property type="component" value="Unassembled WGS sequence"/>
</dbReference>
<feature type="transmembrane region" description="Helical" evidence="8">
    <location>
        <begin position="576"/>
        <end position="595"/>
    </location>
</feature>
<dbReference type="PROSITE" id="PS50928">
    <property type="entry name" value="ABC_TM1"/>
    <property type="match status" value="2"/>
</dbReference>
<feature type="region of interest" description="Disordered" evidence="7">
    <location>
        <begin position="1"/>
        <end position="49"/>
    </location>
</feature>
<name>A0A8J3QPE5_9ACTN</name>
<feature type="region of interest" description="Disordered" evidence="7">
    <location>
        <begin position="352"/>
        <end position="441"/>
    </location>
</feature>
<feature type="transmembrane region" description="Helical" evidence="8">
    <location>
        <begin position="329"/>
        <end position="350"/>
    </location>
</feature>
<feature type="domain" description="ABC transmembrane type-1" evidence="9">
    <location>
        <begin position="134"/>
        <end position="346"/>
    </location>
</feature>
<dbReference type="InterPro" id="IPR000515">
    <property type="entry name" value="MetI-like"/>
</dbReference>
<feature type="compositionally biased region" description="Basic and acidic residues" evidence="7">
    <location>
        <begin position="26"/>
        <end position="49"/>
    </location>
</feature>
<feature type="transmembrane region" description="Helical" evidence="8">
    <location>
        <begin position="167"/>
        <end position="191"/>
    </location>
</feature>
<dbReference type="SUPFAM" id="SSF161098">
    <property type="entry name" value="MetI-like"/>
    <property type="match status" value="2"/>
</dbReference>
<feature type="transmembrane region" description="Helical" evidence="8">
    <location>
        <begin position="504"/>
        <end position="527"/>
    </location>
</feature>
<feature type="transmembrane region" description="Helical" evidence="8">
    <location>
        <begin position="675"/>
        <end position="693"/>
    </location>
</feature>
<feature type="compositionally biased region" description="Acidic residues" evidence="7">
    <location>
        <begin position="411"/>
        <end position="431"/>
    </location>
</feature>
<feature type="compositionally biased region" description="Gly residues" evidence="7">
    <location>
        <begin position="388"/>
        <end position="404"/>
    </location>
</feature>
<feature type="transmembrane region" description="Helical" evidence="8">
    <location>
        <begin position="539"/>
        <end position="556"/>
    </location>
</feature>
<keyword evidence="11" id="KW-1185">Reference proteome</keyword>
<evidence type="ECO:0000256" key="6">
    <source>
        <dbReference type="ARBA" id="ARBA00023136"/>
    </source>
</evidence>
<gene>
    <name evidence="10" type="ORF">Raf01_22880</name>
</gene>
<comment type="caution">
    <text evidence="10">The sequence shown here is derived from an EMBL/GenBank/DDBJ whole genome shotgun (WGS) entry which is preliminary data.</text>
</comment>
<evidence type="ECO:0000256" key="2">
    <source>
        <dbReference type="ARBA" id="ARBA00022448"/>
    </source>
</evidence>
<evidence type="ECO:0000256" key="7">
    <source>
        <dbReference type="SAM" id="MobiDB-lite"/>
    </source>
</evidence>
<feature type="transmembrane region" description="Helical" evidence="8">
    <location>
        <begin position="137"/>
        <end position="155"/>
    </location>
</feature>
<evidence type="ECO:0000256" key="1">
    <source>
        <dbReference type="ARBA" id="ARBA00004651"/>
    </source>
</evidence>
<keyword evidence="5 8" id="KW-1133">Transmembrane helix</keyword>
<evidence type="ECO:0000256" key="3">
    <source>
        <dbReference type="ARBA" id="ARBA00022475"/>
    </source>
</evidence>
<reference evidence="10" key="1">
    <citation type="submission" date="2021-01" db="EMBL/GenBank/DDBJ databases">
        <title>Whole genome shotgun sequence of Rugosimonospora africana NBRC 104875.</title>
        <authorList>
            <person name="Komaki H."/>
            <person name="Tamura T."/>
        </authorList>
    </citation>
    <scope>NUCLEOTIDE SEQUENCE</scope>
    <source>
        <strain evidence="10">NBRC 104875</strain>
    </source>
</reference>
<keyword evidence="6 8" id="KW-0472">Membrane</keyword>
<keyword evidence="2" id="KW-0813">Transport</keyword>
<proteinExistence type="predicted"/>
<dbReference type="GO" id="GO:0005886">
    <property type="term" value="C:plasma membrane"/>
    <property type="evidence" value="ECO:0007669"/>
    <property type="project" value="UniProtKB-SubCell"/>
</dbReference>
<evidence type="ECO:0000259" key="9">
    <source>
        <dbReference type="PROSITE" id="PS50928"/>
    </source>
</evidence>
<dbReference type="GO" id="GO:0055085">
    <property type="term" value="P:transmembrane transport"/>
    <property type="evidence" value="ECO:0007669"/>
    <property type="project" value="InterPro"/>
</dbReference>
<evidence type="ECO:0000313" key="11">
    <source>
        <dbReference type="Proteomes" id="UP000642748"/>
    </source>
</evidence>
<feature type="transmembrane region" description="Helical" evidence="8">
    <location>
        <begin position="219"/>
        <end position="240"/>
    </location>
</feature>
<dbReference type="RefSeq" id="WP_203917778.1">
    <property type="nucleotide sequence ID" value="NZ_BONZ01000021.1"/>
</dbReference>
<dbReference type="Gene3D" id="1.10.3720.10">
    <property type="entry name" value="MetI-like"/>
    <property type="match status" value="2"/>
</dbReference>
<protein>
    <recommendedName>
        <fullName evidence="9">ABC transmembrane type-1 domain-containing protein</fullName>
    </recommendedName>
</protein>
<dbReference type="PANTHER" id="PTHR43227">
    <property type="entry name" value="BLL4140 PROTEIN"/>
    <property type="match status" value="1"/>
</dbReference>
<dbReference type="InterPro" id="IPR035906">
    <property type="entry name" value="MetI-like_sf"/>
</dbReference>